<gene>
    <name evidence="1" type="ORF">GCM10009867_10420</name>
</gene>
<comment type="caution">
    <text evidence="1">The sequence shown here is derived from an EMBL/GenBank/DDBJ whole genome shotgun (WGS) entry which is preliminary data.</text>
</comment>
<reference evidence="1 2" key="1">
    <citation type="journal article" date="2019" name="Int. J. Syst. Evol. Microbiol.">
        <title>The Global Catalogue of Microorganisms (GCM) 10K type strain sequencing project: providing services to taxonomists for standard genome sequencing and annotation.</title>
        <authorList>
            <consortium name="The Broad Institute Genomics Platform"/>
            <consortium name="The Broad Institute Genome Sequencing Center for Infectious Disease"/>
            <person name="Wu L."/>
            <person name="Ma J."/>
        </authorList>
    </citation>
    <scope>NUCLEOTIDE SEQUENCE [LARGE SCALE GENOMIC DNA]</scope>
    <source>
        <strain evidence="1 2">JCM 16378</strain>
    </source>
</reference>
<dbReference type="Proteomes" id="UP001501326">
    <property type="component" value="Unassembled WGS sequence"/>
</dbReference>
<dbReference type="EMBL" id="BAAARN010000001">
    <property type="protein sequence ID" value="GAA2733079.1"/>
    <property type="molecule type" value="Genomic_DNA"/>
</dbReference>
<evidence type="ECO:0008006" key="3">
    <source>
        <dbReference type="Google" id="ProtNLM"/>
    </source>
</evidence>
<accession>A0ABN3UIP1</accession>
<proteinExistence type="predicted"/>
<evidence type="ECO:0000313" key="1">
    <source>
        <dbReference type="EMBL" id="GAA2733079.1"/>
    </source>
</evidence>
<name>A0ABN3UIP1_9MICO</name>
<evidence type="ECO:0000313" key="2">
    <source>
        <dbReference type="Proteomes" id="UP001501326"/>
    </source>
</evidence>
<sequence>MELIADRVGVAGLHAPLLLPTDVHARPRNVTVIAGDPGYGHVALALALGGRVPLSSGTVTLDADEDETLRRRHVALVDVPGVTAPEDAVSVRAAVAEQLALAGRPAGRAATRAFLGGHGVEEAGARFEALLPSVRTVLLMHAAASRAATRVLVVAAPDRFGGDPNDWYGAAQRLAADGLTVVVQVTHATARQLAVPATYELGVSR</sequence>
<protein>
    <recommendedName>
        <fullName evidence="3">ABC transporter ATP-binding protein</fullName>
    </recommendedName>
</protein>
<dbReference type="RefSeq" id="WP_344190943.1">
    <property type="nucleotide sequence ID" value="NZ_BAAARN010000001.1"/>
</dbReference>
<organism evidence="1 2">
    <name type="scientific">Pedococcus aerophilus</name>
    <dbReference type="NCBI Taxonomy" id="436356"/>
    <lineage>
        <taxon>Bacteria</taxon>
        <taxon>Bacillati</taxon>
        <taxon>Actinomycetota</taxon>
        <taxon>Actinomycetes</taxon>
        <taxon>Micrococcales</taxon>
        <taxon>Intrasporangiaceae</taxon>
        <taxon>Pedococcus</taxon>
    </lineage>
</organism>
<keyword evidence="2" id="KW-1185">Reference proteome</keyword>